<evidence type="ECO:0000256" key="1">
    <source>
        <dbReference type="ARBA" id="ARBA00022676"/>
    </source>
</evidence>
<evidence type="ECO:0000313" key="6">
    <source>
        <dbReference type="Proteomes" id="UP000028933"/>
    </source>
</evidence>
<evidence type="ECO:0000256" key="3">
    <source>
        <dbReference type="ARBA" id="ARBA00023180"/>
    </source>
</evidence>
<dbReference type="AlphaFoldDB" id="A0A077E8Y2"/>
<dbReference type="EMBL" id="CP007547">
    <property type="protein sequence ID" value="AIL44036.1"/>
    <property type="molecule type" value="Genomic_DNA"/>
</dbReference>
<proteinExistence type="predicted"/>
<dbReference type="GO" id="GO:0016757">
    <property type="term" value="F:glycosyltransferase activity"/>
    <property type="evidence" value="ECO:0007669"/>
    <property type="project" value="UniProtKB-KW"/>
</dbReference>
<gene>
    <name evidence="5" type="ORF">BD94_0261</name>
</gene>
<name>A0A077E8Y2_9FLAO</name>
<keyword evidence="2" id="KW-0808">Transferase</keyword>
<protein>
    <submittedName>
        <fullName evidence="5">Capsular polysaccharide biosynthesis protein</fullName>
    </submittedName>
</protein>
<dbReference type="Pfam" id="PF04577">
    <property type="entry name" value="Glyco_transf_61"/>
    <property type="match status" value="1"/>
</dbReference>
<accession>A0A077E8Y2</accession>
<reference evidence="5 6" key="1">
    <citation type="journal article" date="2013" name="Lancet">
        <title>First case of E anophelis outbreak in an intensive-care unit.</title>
        <authorList>
            <person name="Teo J."/>
            <person name="Tan S.Y."/>
            <person name="Tay M."/>
            <person name="Ding Y."/>
            <person name="Kjelleberg S."/>
            <person name="Givskov M."/>
            <person name="Lin R.T."/>
            <person name="Yang L."/>
        </authorList>
    </citation>
    <scope>NUCLEOTIDE SEQUENCE [LARGE SCALE GENOMIC DNA]</scope>
    <source>
        <strain evidence="5 6">NUHP1</strain>
    </source>
</reference>
<dbReference type="STRING" id="1338011.BD94_0261"/>
<keyword evidence="1" id="KW-0328">Glycosyltransferase</keyword>
<dbReference type="InterPro" id="IPR007657">
    <property type="entry name" value="Glycosyltransferase_61"/>
</dbReference>
<feature type="domain" description="Glycosyltransferase 61 catalytic" evidence="4">
    <location>
        <begin position="159"/>
        <end position="344"/>
    </location>
</feature>
<dbReference type="HOGENOM" id="CLU_052165_0_0_10"/>
<dbReference type="InterPro" id="IPR049625">
    <property type="entry name" value="Glyco_transf_61_cat"/>
</dbReference>
<organism evidence="5 6">
    <name type="scientific">Elizabethkingia anophelis NUHP1</name>
    <dbReference type="NCBI Taxonomy" id="1338011"/>
    <lineage>
        <taxon>Bacteria</taxon>
        <taxon>Pseudomonadati</taxon>
        <taxon>Bacteroidota</taxon>
        <taxon>Flavobacteriia</taxon>
        <taxon>Flavobacteriales</taxon>
        <taxon>Weeksellaceae</taxon>
        <taxon>Elizabethkingia</taxon>
    </lineage>
</organism>
<dbReference type="eggNOG" id="COG4421">
    <property type="taxonomic scope" value="Bacteria"/>
</dbReference>
<evidence type="ECO:0000313" key="5">
    <source>
        <dbReference type="EMBL" id="AIL44036.1"/>
    </source>
</evidence>
<evidence type="ECO:0000259" key="4">
    <source>
        <dbReference type="Pfam" id="PF04577"/>
    </source>
</evidence>
<keyword evidence="3" id="KW-0325">Glycoprotein</keyword>
<dbReference type="PANTHER" id="PTHR20961">
    <property type="entry name" value="GLYCOSYLTRANSFERASE"/>
    <property type="match status" value="1"/>
</dbReference>
<dbReference type="Proteomes" id="UP000028933">
    <property type="component" value="Chromosome"/>
</dbReference>
<dbReference type="RefSeq" id="WP_024564786.1">
    <property type="nucleotide sequence ID" value="NZ_CP007547.1"/>
</dbReference>
<dbReference type="KEGG" id="eao:BD94_0261"/>
<sequence length="404" mass="47453">MKPYDINSIHKILLWKKRKYKVTSLFVKPKTYIVDFIPINKTPRSFCQTTITIEKSKVNKTYLPQTLQDSQNPIEVTQPEIIAYHLKNIIAASDSTFFITADMKAAFYEKLHEDNRDIYIYNDSNILFHSHSLARIKSLPFCEFQNDALFLGGLFTFNYYHFLIEILSKTEYIKHIPGGDSLTIVLDSSIQENKNLKYLAEIFLKNYKIVYLKKDLYYSFKNLWFINNPNPTIPNISEGSKYEASFTNINPSSIMYLRKICLESYNEKQISIKPIKRVFIARKSDFRRYNESDLLEIAKKYEFQAVYFEDLSINEQIFIIQNADYILGASGAAWTNILFALPHSKGLTWLGSVWGDFSVFSTLAKLVDFDLYFLRYESKTSYFHEDYIIQPDIFERHIIKLLEI</sequence>
<evidence type="ECO:0000256" key="2">
    <source>
        <dbReference type="ARBA" id="ARBA00022679"/>
    </source>
</evidence>